<dbReference type="EMBL" id="CM055740">
    <property type="protein sequence ID" value="KAJ8003220.1"/>
    <property type="molecule type" value="Genomic_DNA"/>
</dbReference>
<evidence type="ECO:0000313" key="1">
    <source>
        <dbReference type="EMBL" id="KAJ8003220.1"/>
    </source>
</evidence>
<organism evidence="1 2">
    <name type="scientific">Dallia pectoralis</name>
    <name type="common">Alaska blackfish</name>
    <dbReference type="NCBI Taxonomy" id="75939"/>
    <lineage>
        <taxon>Eukaryota</taxon>
        <taxon>Metazoa</taxon>
        <taxon>Chordata</taxon>
        <taxon>Craniata</taxon>
        <taxon>Vertebrata</taxon>
        <taxon>Euteleostomi</taxon>
        <taxon>Actinopterygii</taxon>
        <taxon>Neopterygii</taxon>
        <taxon>Teleostei</taxon>
        <taxon>Protacanthopterygii</taxon>
        <taxon>Esociformes</taxon>
        <taxon>Umbridae</taxon>
        <taxon>Dallia</taxon>
    </lineage>
</organism>
<sequence>MAQSADVAINRVLDLKKTHTFLKHKDKLTESEAVRQLLREWPHLKIDEEGILRRETTARKQLVVPEALKPVVYQYLHGEMGHLGADRMVALARERFFWPKMRQEIEHYVTQVCRCMKRKIPNRPIRTPIQSIETSAPFELISIDYAHLDKCQGGEEYILVVVDHFTKYAQTAARKLFDDFNMRFVVHPRYITIRERSLRILSFTSCKTTAVFATHARPHTTHKLTRQSASTETGQVELGNPDVSTPMANCVSRPFNS</sequence>
<comment type="caution">
    <text evidence="1">The sequence shown here is derived from an EMBL/GenBank/DDBJ whole genome shotgun (WGS) entry which is preliminary data.</text>
</comment>
<accession>A0ACC2GIC4</accession>
<reference evidence="1" key="1">
    <citation type="submission" date="2021-05" db="EMBL/GenBank/DDBJ databases">
        <authorList>
            <person name="Pan Q."/>
            <person name="Jouanno E."/>
            <person name="Zahm M."/>
            <person name="Klopp C."/>
            <person name="Cabau C."/>
            <person name="Louis A."/>
            <person name="Berthelot C."/>
            <person name="Parey E."/>
            <person name="Roest Crollius H."/>
            <person name="Montfort J."/>
            <person name="Robinson-Rechavi M."/>
            <person name="Bouchez O."/>
            <person name="Lampietro C."/>
            <person name="Lopez Roques C."/>
            <person name="Donnadieu C."/>
            <person name="Postlethwait J."/>
            <person name="Bobe J."/>
            <person name="Dillon D."/>
            <person name="Chandos A."/>
            <person name="von Hippel F."/>
            <person name="Guiguen Y."/>
        </authorList>
    </citation>
    <scope>NUCLEOTIDE SEQUENCE</scope>
    <source>
        <strain evidence="1">YG-Jan2019</strain>
    </source>
</reference>
<dbReference type="Proteomes" id="UP001157502">
    <property type="component" value="Chromosome 13"/>
</dbReference>
<keyword evidence="2" id="KW-1185">Reference proteome</keyword>
<proteinExistence type="predicted"/>
<name>A0ACC2GIC4_DALPE</name>
<protein>
    <submittedName>
        <fullName evidence="1">Uncharacterized protein</fullName>
    </submittedName>
</protein>
<gene>
    <name evidence="1" type="ORF">DPEC_G00167140</name>
</gene>
<evidence type="ECO:0000313" key="2">
    <source>
        <dbReference type="Proteomes" id="UP001157502"/>
    </source>
</evidence>